<accession>A0A165L162</accession>
<sequence length="309" mass="34671">MNHGGRDHVSVVRYLAPHRPHRHRYRPFRPPVAHCHYLDPASATKSQFPFIPSPSAPKICTLSVALSLSPSLSRPHSIRLPLSLSCQALIFTCCPHPDTEPNTRYPAEGPAGQPARSITYINTNTEAKGPYIDPASIHTAYNLLRRDTRYGGPMEWKIKCADCYARAAGGIVRWWGATTMWTLRVAKHNREAHSDSDPCAPGFAPPQASRRWPQDQRTRGPPRASTRAAACWEARTCTPQCFVGTPRHLVRPSGGRCLPLRRTLSLYVMIHQFICILYQGYSCLLPRSRVPMYCSIQFNWLLALLIPAT</sequence>
<evidence type="ECO:0000256" key="1">
    <source>
        <dbReference type="SAM" id="MobiDB-lite"/>
    </source>
</evidence>
<evidence type="ECO:0000313" key="2">
    <source>
        <dbReference type="EMBL" id="KZT63861.1"/>
    </source>
</evidence>
<protein>
    <submittedName>
        <fullName evidence="2">Uncharacterized protein</fullName>
    </submittedName>
</protein>
<dbReference type="EMBL" id="KV429152">
    <property type="protein sequence ID" value="KZT63861.1"/>
    <property type="molecule type" value="Genomic_DNA"/>
</dbReference>
<evidence type="ECO:0000313" key="3">
    <source>
        <dbReference type="Proteomes" id="UP000076727"/>
    </source>
</evidence>
<gene>
    <name evidence="2" type="ORF">DAEQUDRAFT_84669</name>
</gene>
<dbReference type="AlphaFoldDB" id="A0A165L162"/>
<reference evidence="2 3" key="1">
    <citation type="journal article" date="2016" name="Mol. Biol. Evol.">
        <title>Comparative Genomics of Early-Diverging Mushroom-Forming Fungi Provides Insights into the Origins of Lignocellulose Decay Capabilities.</title>
        <authorList>
            <person name="Nagy L.G."/>
            <person name="Riley R."/>
            <person name="Tritt A."/>
            <person name="Adam C."/>
            <person name="Daum C."/>
            <person name="Floudas D."/>
            <person name="Sun H."/>
            <person name="Yadav J.S."/>
            <person name="Pangilinan J."/>
            <person name="Larsson K.H."/>
            <person name="Matsuura K."/>
            <person name="Barry K."/>
            <person name="Labutti K."/>
            <person name="Kuo R."/>
            <person name="Ohm R.A."/>
            <person name="Bhattacharya S.S."/>
            <person name="Shirouzu T."/>
            <person name="Yoshinaga Y."/>
            <person name="Martin F.M."/>
            <person name="Grigoriev I.V."/>
            <person name="Hibbett D.S."/>
        </authorList>
    </citation>
    <scope>NUCLEOTIDE SEQUENCE [LARGE SCALE GENOMIC DNA]</scope>
    <source>
        <strain evidence="2 3">L-15889</strain>
    </source>
</reference>
<feature type="region of interest" description="Disordered" evidence="1">
    <location>
        <begin position="192"/>
        <end position="223"/>
    </location>
</feature>
<dbReference type="Proteomes" id="UP000076727">
    <property type="component" value="Unassembled WGS sequence"/>
</dbReference>
<proteinExistence type="predicted"/>
<organism evidence="2 3">
    <name type="scientific">Daedalea quercina L-15889</name>
    <dbReference type="NCBI Taxonomy" id="1314783"/>
    <lineage>
        <taxon>Eukaryota</taxon>
        <taxon>Fungi</taxon>
        <taxon>Dikarya</taxon>
        <taxon>Basidiomycota</taxon>
        <taxon>Agaricomycotina</taxon>
        <taxon>Agaricomycetes</taxon>
        <taxon>Polyporales</taxon>
        <taxon>Fomitopsis</taxon>
    </lineage>
</organism>
<keyword evidence="3" id="KW-1185">Reference proteome</keyword>
<name>A0A165L162_9APHY</name>